<keyword evidence="1" id="KW-0472">Membrane</keyword>
<gene>
    <name evidence="2" type="ORF">A2717_04710</name>
</gene>
<evidence type="ECO:0000256" key="1">
    <source>
        <dbReference type="SAM" id="Phobius"/>
    </source>
</evidence>
<dbReference type="Proteomes" id="UP000177610">
    <property type="component" value="Unassembled WGS sequence"/>
</dbReference>
<name>A0A1F5N8I6_9BACT</name>
<evidence type="ECO:0000313" key="3">
    <source>
        <dbReference type="Proteomes" id="UP000177610"/>
    </source>
</evidence>
<keyword evidence="1" id="KW-1133">Transmembrane helix</keyword>
<feature type="transmembrane region" description="Helical" evidence="1">
    <location>
        <begin position="6"/>
        <end position="23"/>
    </location>
</feature>
<dbReference type="EMBL" id="MFEH01000004">
    <property type="protein sequence ID" value="OGE73903.1"/>
    <property type="molecule type" value="Genomic_DNA"/>
</dbReference>
<accession>A0A1F5N8I6</accession>
<evidence type="ECO:0000313" key="2">
    <source>
        <dbReference type="EMBL" id="OGE73903.1"/>
    </source>
</evidence>
<protein>
    <submittedName>
        <fullName evidence="2">Uncharacterized protein</fullName>
    </submittedName>
</protein>
<dbReference type="STRING" id="1817821.A2717_04710"/>
<comment type="caution">
    <text evidence="2">The sequence shown here is derived from an EMBL/GenBank/DDBJ whole genome shotgun (WGS) entry which is preliminary data.</text>
</comment>
<dbReference type="AlphaFoldDB" id="A0A1F5N8I6"/>
<organism evidence="2 3">
    <name type="scientific">Candidatus Doudnabacteria bacterium RIFCSPHIGHO2_01_FULL_41_86</name>
    <dbReference type="NCBI Taxonomy" id="1817821"/>
    <lineage>
        <taxon>Bacteria</taxon>
        <taxon>Candidatus Doudnaibacteriota</taxon>
    </lineage>
</organism>
<keyword evidence="1" id="KW-0812">Transmembrane</keyword>
<proteinExistence type="predicted"/>
<sequence length="386" mass="42590">MRKKQIQIGITVLILLAGAVYYWQGSKKSANESTQSNSPSTENLSVEDLIKQSAEEIINPSASQLKSSKSTITLSDACIREASQTFTCYEDYYKGLVKGQGVTAAFDDLKIRYDQSAYIKSQCHPITHTIGTAATEIYPGVGTAYSKGDSFCWSGYYHGVMEGIIGRISREELASKMDGICNAIPGKASYSFDYYNCVHGLGHGVMAISQNELFESLELCDNLGGSWEQSSCHGGAFMENVIIDNKNHFTKYLKPEEPLYPCTAVNDKYKTTCYLMQTSYMLKVTNGDFAKVFELCSTVGNYAVICYQSLGRDASGRSISNVEITKATCELGKDENQRLNCIIGAVKDFVSYHHSDVQAKELCASIEANLQETCYSTVASYYTTFQ</sequence>
<reference evidence="2 3" key="1">
    <citation type="journal article" date="2016" name="Nat. Commun.">
        <title>Thousands of microbial genomes shed light on interconnected biogeochemical processes in an aquifer system.</title>
        <authorList>
            <person name="Anantharaman K."/>
            <person name="Brown C.T."/>
            <person name="Hug L.A."/>
            <person name="Sharon I."/>
            <person name="Castelle C.J."/>
            <person name="Probst A.J."/>
            <person name="Thomas B.C."/>
            <person name="Singh A."/>
            <person name="Wilkins M.J."/>
            <person name="Karaoz U."/>
            <person name="Brodie E.L."/>
            <person name="Williams K.H."/>
            <person name="Hubbard S.S."/>
            <person name="Banfield J.F."/>
        </authorList>
    </citation>
    <scope>NUCLEOTIDE SEQUENCE [LARGE SCALE GENOMIC DNA]</scope>
</reference>